<dbReference type="InterPro" id="IPR030391">
    <property type="entry name" value="MeTrfase_TrmA_CS"/>
</dbReference>
<dbReference type="EMBL" id="UINC01216294">
    <property type="protein sequence ID" value="SVE42376.1"/>
    <property type="molecule type" value="Genomic_DNA"/>
</dbReference>
<evidence type="ECO:0008006" key="5">
    <source>
        <dbReference type="Google" id="ProtNLM"/>
    </source>
</evidence>
<evidence type="ECO:0000313" key="4">
    <source>
        <dbReference type="EMBL" id="SVE42376.1"/>
    </source>
</evidence>
<dbReference type="GO" id="GO:0008173">
    <property type="term" value="F:RNA methyltransferase activity"/>
    <property type="evidence" value="ECO:0007669"/>
    <property type="project" value="InterPro"/>
</dbReference>
<dbReference type="PANTHER" id="PTHR11061">
    <property type="entry name" value="RNA M5U METHYLTRANSFERASE"/>
    <property type="match status" value="1"/>
</dbReference>
<feature type="non-terminal residue" evidence="4">
    <location>
        <position position="1"/>
    </location>
</feature>
<dbReference type="Pfam" id="PF05958">
    <property type="entry name" value="tRNA_U5-meth_tr"/>
    <property type="match status" value="1"/>
</dbReference>
<dbReference type="AlphaFoldDB" id="A0A383DD05"/>
<dbReference type="InterPro" id="IPR010280">
    <property type="entry name" value="U5_MeTrfase_fam"/>
</dbReference>
<dbReference type="PROSITE" id="PS51687">
    <property type="entry name" value="SAM_MT_RNA_M5U"/>
    <property type="match status" value="1"/>
</dbReference>
<sequence length="72" mass="8006">RKGCAPTVIGQLREIRPAQIIYVSCHPATLARDLNALCADGVYRLEQVVPLDMFPHTQHVECVADLRFNSST</sequence>
<dbReference type="GO" id="GO:0032259">
    <property type="term" value="P:methylation"/>
    <property type="evidence" value="ECO:0007669"/>
    <property type="project" value="UniProtKB-KW"/>
</dbReference>
<accession>A0A383DD05</accession>
<protein>
    <recommendedName>
        <fullName evidence="5">TRAM domain-containing protein</fullName>
    </recommendedName>
</protein>
<keyword evidence="1" id="KW-0489">Methyltransferase</keyword>
<gene>
    <name evidence="4" type="ORF">METZ01_LOCUS495230</name>
</gene>
<evidence type="ECO:0000256" key="1">
    <source>
        <dbReference type="ARBA" id="ARBA00022603"/>
    </source>
</evidence>
<dbReference type="InterPro" id="IPR029063">
    <property type="entry name" value="SAM-dependent_MTases_sf"/>
</dbReference>
<dbReference type="Gene3D" id="3.40.50.150">
    <property type="entry name" value="Vaccinia Virus protein VP39"/>
    <property type="match status" value="1"/>
</dbReference>
<dbReference type="GO" id="GO:0006396">
    <property type="term" value="P:RNA processing"/>
    <property type="evidence" value="ECO:0007669"/>
    <property type="project" value="InterPro"/>
</dbReference>
<keyword evidence="3" id="KW-0949">S-adenosyl-L-methionine</keyword>
<dbReference type="PANTHER" id="PTHR11061:SF30">
    <property type="entry name" value="TRNA (URACIL(54)-C(5))-METHYLTRANSFERASE"/>
    <property type="match status" value="1"/>
</dbReference>
<organism evidence="4">
    <name type="scientific">marine metagenome</name>
    <dbReference type="NCBI Taxonomy" id="408172"/>
    <lineage>
        <taxon>unclassified sequences</taxon>
        <taxon>metagenomes</taxon>
        <taxon>ecological metagenomes</taxon>
    </lineage>
</organism>
<evidence type="ECO:0000256" key="2">
    <source>
        <dbReference type="ARBA" id="ARBA00022679"/>
    </source>
</evidence>
<reference evidence="4" key="1">
    <citation type="submission" date="2018-05" db="EMBL/GenBank/DDBJ databases">
        <authorList>
            <person name="Lanie J.A."/>
            <person name="Ng W.-L."/>
            <person name="Kazmierczak K.M."/>
            <person name="Andrzejewski T.M."/>
            <person name="Davidsen T.M."/>
            <person name="Wayne K.J."/>
            <person name="Tettelin H."/>
            <person name="Glass J.I."/>
            <person name="Rusch D."/>
            <person name="Podicherti R."/>
            <person name="Tsui H.-C.T."/>
            <person name="Winkler M.E."/>
        </authorList>
    </citation>
    <scope>NUCLEOTIDE SEQUENCE</scope>
</reference>
<keyword evidence="2" id="KW-0808">Transferase</keyword>
<dbReference type="PROSITE" id="PS01231">
    <property type="entry name" value="TRMA_2"/>
    <property type="match status" value="1"/>
</dbReference>
<name>A0A383DD05_9ZZZZ</name>
<evidence type="ECO:0000256" key="3">
    <source>
        <dbReference type="ARBA" id="ARBA00022691"/>
    </source>
</evidence>
<dbReference type="SUPFAM" id="SSF53335">
    <property type="entry name" value="S-adenosyl-L-methionine-dependent methyltransferases"/>
    <property type="match status" value="1"/>
</dbReference>
<proteinExistence type="predicted"/>